<reference evidence="3" key="1">
    <citation type="submission" date="2023-03" db="EMBL/GenBank/DDBJ databases">
        <title>Massive genome expansion in bonnet fungi (Mycena s.s.) driven by repeated elements and novel gene families across ecological guilds.</title>
        <authorList>
            <consortium name="Lawrence Berkeley National Laboratory"/>
            <person name="Harder C.B."/>
            <person name="Miyauchi S."/>
            <person name="Viragh M."/>
            <person name="Kuo A."/>
            <person name="Thoen E."/>
            <person name="Andreopoulos B."/>
            <person name="Lu D."/>
            <person name="Skrede I."/>
            <person name="Drula E."/>
            <person name="Henrissat B."/>
            <person name="Morin E."/>
            <person name="Kohler A."/>
            <person name="Barry K."/>
            <person name="LaButti K."/>
            <person name="Morin E."/>
            <person name="Salamov A."/>
            <person name="Lipzen A."/>
            <person name="Mereny Z."/>
            <person name="Hegedus B."/>
            <person name="Baldrian P."/>
            <person name="Stursova M."/>
            <person name="Weitz H."/>
            <person name="Taylor A."/>
            <person name="Grigoriev I.V."/>
            <person name="Nagy L.G."/>
            <person name="Martin F."/>
            <person name="Kauserud H."/>
        </authorList>
    </citation>
    <scope>NUCLEOTIDE SEQUENCE</scope>
    <source>
        <strain evidence="3">CBHHK067</strain>
    </source>
</reference>
<feature type="region of interest" description="Disordered" evidence="1">
    <location>
        <begin position="64"/>
        <end position="89"/>
    </location>
</feature>
<protein>
    <submittedName>
        <fullName evidence="3">Uncharacterized protein</fullName>
    </submittedName>
</protein>
<evidence type="ECO:0000256" key="1">
    <source>
        <dbReference type="SAM" id="MobiDB-lite"/>
    </source>
</evidence>
<dbReference type="Proteomes" id="UP001221757">
    <property type="component" value="Unassembled WGS sequence"/>
</dbReference>
<dbReference type="EMBL" id="JARKIE010000091">
    <property type="protein sequence ID" value="KAJ7687056.1"/>
    <property type="molecule type" value="Genomic_DNA"/>
</dbReference>
<evidence type="ECO:0000313" key="4">
    <source>
        <dbReference type="Proteomes" id="UP001221757"/>
    </source>
</evidence>
<comment type="caution">
    <text evidence="3">The sequence shown here is derived from an EMBL/GenBank/DDBJ whole genome shotgun (WGS) entry which is preliminary data.</text>
</comment>
<keyword evidence="2" id="KW-0732">Signal</keyword>
<accession>A0AAD7GBS3</accession>
<feature type="chain" id="PRO_5042164864" evidence="2">
    <location>
        <begin position="20"/>
        <end position="173"/>
    </location>
</feature>
<gene>
    <name evidence="3" type="ORF">B0H17DRAFT_1136560</name>
</gene>
<keyword evidence="4" id="KW-1185">Reference proteome</keyword>
<feature type="region of interest" description="Disordered" evidence="1">
    <location>
        <begin position="24"/>
        <end position="46"/>
    </location>
</feature>
<dbReference type="AlphaFoldDB" id="A0AAD7GBS3"/>
<sequence length="173" mass="16785">MVRTFTLFLAAVAASCVSAVPLDARHKGHPRPTPTAKAGSGVTPPAGARAVAVATVDTLYARHRGHKAGGSPTAKAGGGSPTAKAGASPTARAIETVDISALVAAASASAASVQAAAITTAAPGEAFGSPEFQGEEAGLQLKLELDTEAGDTAAAAQDQVDLDALNEGAGGGF</sequence>
<evidence type="ECO:0000313" key="3">
    <source>
        <dbReference type="EMBL" id="KAJ7687056.1"/>
    </source>
</evidence>
<proteinExistence type="predicted"/>
<feature type="signal peptide" evidence="2">
    <location>
        <begin position="1"/>
        <end position="19"/>
    </location>
</feature>
<dbReference type="PROSITE" id="PS51257">
    <property type="entry name" value="PROKAR_LIPOPROTEIN"/>
    <property type="match status" value="1"/>
</dbReference>
<name>A0AAD7GBS3_MYCRO</name>
<evidence type="ECO:0000256" key="2">
    <source>
        <dbReference type="SAM" id="SignalP"/>
    </source>
</evidence>
<organism evidence="3 4">
    <name type="scientific">Mycena rosella</name>
    <name type="common">Pink bonnet</name>
    <name type="synonym">Agaricus rosellus</name>
    <dbReference type="NCBI Taxonomy" id="1033263"/>
    <lineage>
        <taxon>Eukaryota</taxon>
        <taxon>Fungi</taxon>
        <taxon>Dikarya</taxon>
        <taxon>Basidiomycota</taxon>
        <taxon>Agaricomycotina</taxon>
        <taxon>Agaricomycetes</taxon>
        <taxon>Agaricomycetidae</taxon>
        <taxon>Agaricales</taxon>
        <taxon>Marasmiineae</taxon>
        <taxon>Mycenaceae</taxon>
        <taxon>Mycena</taxon>
    </lineage>
</organism>